<dbReference type="PANTHER" id="PTHR48032:SF18">
    <property type="entry name" value="RRM DOMAIN-CONTAINING PROTEIN"/>
    <property type="match status" value="1"/>
</dbReference>
<evidence type="ECO:0000256" key="6">
    <source>
        <dbReference type="PROSITE-ProRule" id="PRU00176"/>
    </source>
</evidence>
<feature type="region of interest" description="Disordered" evidence="7">
    <location>
        <begin position="282"/>
        <end position="306"/>
    </location>
</feature>
<evidence type="ECO:0000256" key="4">
    <source>
        <dbReference type="ARBA" id="ARBA00022737"/>
    </source>
</evidence>
<dbReference type="GO" id="GO:0005737">
    <property type="term" value="C:cytoplasm"/>
    <property type="evidence" value="ECO:0007669"/>
    <property type="project" value="UniProtKB-SubCell"/>
</dbReference>
<evidence type="ECO:0000256" key="7">
    <source>
        <dbReference type="SAM" id="MobiDB-lite"/>
    </source>
</evidence>
<evidence type="ECO:0000256" key="3">
    <source>
        <dbReference type="ARBA" id="ARBA00022490"/>
    </source>
</evidence>
<dbReference type="CDD" id="cd12576">
    <property type="entry name" value="RRM1_MSI"/>
    <property type="match status" value="1"/>
</dbReference>
<accession>A0A6J0BQR6</accession>
<comment type="similarity">
    <text evidence="2">Belongs to the Musashi family.</text>
</comment>
<dbReference type="PANTHER" id="PTHR48032">
    <property type="entry name" value="RNA-BINDING PROTEIN MUSASHI HOMOLOG RBP6"/>
    <property type="match status" value="1"/>
</dbReference>
<keyword evidence="4" id="KW-0677">Repeat</keyword>
<evidence type="ECO:0000313" key="9">
    <source>
        <dbReference type="Proteomes" id="UP000829291"/>
    </source>
</evidence>
<reference evidence="10" key="1">
    <citation type="submission" date="2025-08" db="UniProtKB">
        <authorList>
            <consortium name="RefSeq"/>
        </authorList>
    </citation>
    <scope>IDENTIFICATION</scope>
    <source>
        <tissue evidence="10">Thorax and Abdomen</tissue>
    </source>
</reference>
<evidence type="ECO:0000256" key="5">
    <source>
        <dbReference type="ARBA" id="ARBA00022884"/>
    </source>
</evidence>
<dbReference type="CDD" id="cd12323">
    <property type="entry name" value="RRM2_MSI"/>
    <property type="match status" value="1"/>
</dbReference>
<dbReference type="InterPro" id="IPR035979">
    <property type="entry name" value="RBD_domain_sf"/>
</dbReference>
<evidence type="ECO:0000313" key="10">
    <source>
        <dbReference type="RefSeq" id="XP_015516894.2"/>
    </source>
</evidence>
<keyword evidence="9" id="KW-1185">Reference proteome</keyword>
<organism evidence="10">
    <name type="scientific">Neodiprion lecontei</name>
    <name type="common">Redheaded pine sawfly</name>
    <dbReference type="NCBI Taxonomy" id="441921"/>
    <lineage>
        <taxon>Eukaryota</taxon>
        <taxon>Metazoa</taxon>
        <taxon>Ecdysozoa</taxon>
        <taxon>Arthropoda</taxon>
        <taxon>Hexapoda</taxon>
        <taxon>Insecta</taxon>
        <taxon>Pterygota</taxon>
        <taxon>Neoptera</taxon>
        <taxon>Endopterygota</taxon>
        <taxon>Hymenoptera</taxon>
        <taxon>Tenthredinoidea</taxon>
        <taxon>Diprionidae</taxon>
        <taxon>Diprioninae</taxon>
        <taxon>Neodiprion</taxon>
    </lineage>
</organism>
<dbReference type="GeneID" id="107222160"/>
<name>A0A6J0BQR6_NEOLC</name>
<evidence type="ECO:0000256" key="1">
    <source>
        <dbReference type="ARBA" id="ARBA00004496"/>
    </source>
</evidence>
<dbReference type="Pfam" id="PF00076">
    <property type="entry name" value="RRM_1"/>
    <property type="match status" value="2"/>
</dbReference>
<proteinExistence type="inferred from homology"/>
<dbReference type="AlphaFoldDB" id="A0A6J0BQR6"/>
<feature type="domain" description="RRM" evidence="8">
    <location>
        <begin position="111"/>
        <end position="188"/>
    </location>
</feature>
<dbReference type="SUPFAM" id="SSF54928">
    <property type="entry name" value="RNA-binding domain, RBD"/>
    <property type="match status" value="2"/>
</dbReference>
<sequence length="374" mass="39930">MEPQTQEIVASGSPAEVPNDPGKMFIGGLSWQTSPESLREYFTKYGEITEVMVMKDPTTRRSRGFGFITFADPASVDKVLAQGTHELDGKKIDPKVAFPRRAHPKMVTRTKKIFVGGLSAPTTLEDVKNYFEQFGPIEDAMLMFDKQTNRHRGFGFVTFQSEDVVDKVCEIHFHEINNKMVECKKAQPKEVMLPANLAKTRAAGRGAYDFMWSLGALPDGFPAAAYAAYAAGRSYSGYPSFGLPYPTVDLTNGQLTPNNNTPLLTQALSVMNNYQAAAQAGFPPASPHGAAGHGGPQNRSFPAANSPGPIDMYSSSAAAAAAAAAADSAVASYVQAAASPQPPTTAFPAIAVSRAPLNYSPGPLIPAAFTNGYH</sequence>
<dbReference type="InterPro" id="IPR034126">
    <property type="entry name" value="MSI_RRM2"/>
</dbReference>
<dbReference type="OrthoDB" id="1875751at2759"/>
<keyword evidence="5 6" id="KW-0694">RNA-binding</keyword>
<dbReference type="InterPro" id="IPR000504">
    <property type="entry name" value="RRM_dom"/>
</dbReference>
<dbReference type="Gene3D" id="3.30.70.330">
    <property type="match status" value="2"/>
</dbReference>
<dbReference type="Proteomes" id="UP000829291">
    <property type="component" value="Chromosome 5"/>
</dbReference>
<comment type="subcellular location">
    <subcellularLocation>
        <location evidence="1">Cytoplasm</location>
    </subcellularLocation>
</comment>
<dbReference type="InterPro" id="IPR012677">
    <property type="entry name" value="Nucleotide-bd_a/b_plait_sf"/>
</dbReference>
<dbReference type="SMART" id="SM00360">
    <property type="entry name" value="RRM"/>
    <property type="match status" value="2"/>
</dbReference>
<dbReference type="GO" id="GO:0003729">
    <property type="term" value="F:mRNA binding"/>
    <property type="evidence" value="ECO:0007669"/>
    <property type="project" value="TreeGrafter"/>
</dbReference>
<dbReference type="RefSeq" id="XP_015516894.2">
    <property type="nucleotide sequence ID" value="XM_015661408.2"/>
</dbReference>
<gene>
    <name evidence="10" type="primary">LOC107222160</name>
</gene>
<evidence type="ECO:0000256" key="2">
    <source>
        <dbReference type="ARBA" id="ARBA00006635"/>
    </source>
</evidence>
<protein>
    <submittedName>
        <fullName evidence="10">RNA-binding protein Musashi homolog Rbp6 isoform X13</fullName>
    </submittedName>
</protein>
<dbReference type="PROSITE" id="PS50102">
    <property type="entry name" value="RRM"/>
    <property type="match status" value="2"/>
</dbReference>
<keyword evidence="3" id="KW-0963">Cytoplasm</keyword>
<dbReference type="GO" id="GO:0006417">
    <property type="term" value="P:regulation of translation"/>
    <property type="evidence" value="ECO:0007669"/>
    <property type="project" value="TreeGrafter"/>
</dbReference>
<feature type="domain" description="RRM" evidence="8">
    <location>
        <begin position="22"/>
        <end position="101"/>
    </location>
</feature>
<evidence type="ECO:0000259" key="8">
    <source>
        <dbReference type="PROSITE" id="PS50102"/>
    </source>
</evidence>